<dbReference type="InParanoid" id="W7XEF2"/>
<dbReference type="GeneID" id="24440968"/>
<evidence type="ECO:0000313" key="2">
    <source>
        <dbReference type="EMBL" id="EWS71264.1"/>
    </source>
</evidence>
<sequence length="383" mass="45526">MISFGKLILLFFSVALLFLTNPYCEFFSLLYQDQFRIYQHHIHDNLNQHYIQNVRIVNETTSCNYDEQLVDKTKQNYEGLVKEVSEISIFTIQDVKNEKYFFQLCVTLDQYHNFYSVQNDQTKDSNQSSSCVYKGLNFQSKESPKLCPISDIIFSEEEKIEGYEKFEISKDIKTSMFIKREDSNSTPLVGLYLQRNNFLQKVDLLRETKIAFTLNDLCSSQQKKQQILCQTENQKNDIKYNLSLENQFTFDMKCKKGIFNYEYSYTQRAFVIFRLMMYSLAVGYFFNNNNYQNPNFYKQVFFPKIVKCLYLFIGLSFFDYIYFSNQLSQVGEDCLIEDQGLLYLIERMTQSQAIIIFYLVVYLSIILLWTAYKNHSSNKYSLI</sequence>
<dbReference type="EMBL" id="GG662285">
    <property type="protein sequence ID" value="EWS71264.1"/>
    <property type="molecule type" value="Genomic_DNA"/>
</dbReference>
<protein>
    <submittedName>
        <fullName evidence="2">Transmembrane protein, putative</fullName>
    </submittedName>
</protein>
<keyword evidence="1" id="KW-0472">Membrane</keyword>
<feature type="transmembrane region" description="Helical" evidence="1">
    <location>
        <begin position="353"/>
        <end position="372"/>
    </location>
</feature>
<name>W7XEF2_TETTS</name>
<keyword evidence="1 2" id="KW-0812">Transmembrane</keyword>
<dbReference type="KEGG" id="tet:TTHERM_000865158"/>
<evidence type="ECO:0000313" key="3">
    <source>
        <dbReference type="Proteomes" id="UP000009168"/>
    </source>
</evidence>
<feature type="transmembrane region" description="Helical" evidence="1">
    <location>
        <begin position="269"/>
        <end position="287"/>
    </location>
</feature>
<feature type="transmembrane region" description="Helical" evidence="1">
    <location>
        <begin position="308"/>
        <end position="323"/>
    </location>
</feature>
<dbReference type="RefSeq" id="XP_012656196.1">
    <property type="nucleotide sequence ID" value="XM_012800742.1"/>
</dbReference>
<keyword evidence="3" id="KW-1185">Reference proteome</keyword>
<reference evidence="3" key="1">
    <citation type="journal article" date="2006" name="PLoS Biol.">
        <title>Macronuclear genome sequence of the ciliate Tetrahymena thermophila, a model eukaryote.</title>
        <authorList>
            <person name="Eisen J.A."/>
            <person name="Coyne R.S."/>
            <person name="Wu M."/>
            <person name="Wu D."/>
            <person name="Thiagarajan M."/>
            <person name="Wortman J.R."/>
            <person name="Badger J.H."/>
            <person name="Ren Q."/>
            <person name="Amedeo P."/>
            <person name="Jones K.M."/>
            <person name="Tallon L.J."/>
            <person name="Delcher A.L."/>
            <person name="Salzberg S.L."/>
            <person name="Silva J.C."/>
            <person name="Haas B.J."/>
            <person name="Majoros W.H."/>
            <person name="Farzad M."/>
            <person name="Carlton J.M."/>
            <person name="Smith R.K. Jr."/>
            <person name="Garg J."/>
            <person name="Pearlman R.E."/>
            <person name="Karrer K.M."/>
            <person name="Sun L."/>
            <person name="Manning G."/>
            <person name="Elde N.C."/>
            <person name="Turkewitz A.P."/>
            <person name="Asai D.J."/>
            <person name="Wilkes D.E."/>
            <person name="Wang Y."/>
            <person name="Cai H."/>
            <person name="Collins K."/>
            <person name="Stewart B.A."/>
            <person name="Lee S.R."/>
            <person name="Wilamowska K."/>
            <person name="Weinberg Z."/>
            <person name="Ruzzo W.L."/>
            <person name="Wloga D."/>
            <person name="Gaertig J."/>
            <person name="Frankel J."/>
            <person name="Tsao C.-C."/>
            <person name="Gorovsky M.A."/>
            <person name="Keeling P.J."/>
            <person name="Waller R.F."/>
            <person name="Patron N.J."/>
            <person name="Cherry J.M."/>
            <person name="Stover N.A."/>
            <person name="Krieger C.J."/>
            <person name="del Toro C."/>
            <person name="Ryder H.F."/>
            <person name="Williamson S.C."/>
            <person name="Barbeau R.A."/>
            <person name="Hamilton E.P."/>
            <person name="Orias E."/>
        </authorList>
    </citation>
    <scope>NUCLEOTIDE SEQUENCE [LARGE SCALE GENOMIC DNA]</scope>
    <source>
        <strain evidence="3">SB210</strain>
    </source>
</reference>
<dbReference type="AlphaFoldDB" id="W7XEF2"/>
<organism evidence="2 3">
    <name type="scientific">Tetrahymena thermophila (strain SB210)</name>
    <dbReference type="NCBI Taxonomy" id="312017"/>
    <lineage>
        <taxon>Eukaryota</taxon>
        <taxon>Sar</taxon>
        <taxon>Alveolata</taxon>
        <taxon>Ciliophora</taxon>
        <taxon>Intramacronucleata</taxon>
        <taxon>Oligohymenophorea</taxon>
        <taxon>Hymenostomatida</taxon>
        <taxon>Tetrahymenina</taxon>
        <taxon>Tetrahymenidae</taxon>
        <taxon>Tetrahymena</taxon>
    </lineage>
</organism>
<keyword evidence="1" id="KW-1133">Transmembrane helix</keyword>
<evidence type="ECO:0000256" key="1">
    <source>
        <dbReference type="SAM" id="Phobius"/>
    </source>
</evidence>
<accession>W7XEF2</accession>
<proteinExistence type="predicted"/>
<gene>
    <name evidence="2" type="ORF">TTHERM_000865158</name>
</gene>
<dbReference type="Proteomes" id="UP000009168">
    <property type="component" value="Unassembled WGS sequence"/>
</dbReference>